<proteinExistence type="predicted"/>
<gene>
    <name evidence="2" type="ORF">I568_00222</name>
</gene>
<protein>
    <submittedName>
        <fullName evidence="2">Uncharacterized protein</fullName>
    </submittedName>
</protein>
<evidence type="ECO:0000313" key="3">
    <source>
        <dbReference type="Proteomes" id="UP000014113"/>
    </source>
</evidence>
<dbReference type="OrthoDB" id="2183234at2"/>
<name>S1NEV3_9ENTE</name>
<dbReference type="PATRIC" id="fig|1121865.3.peg.974"/>
<sequence>MKKKQLQKLMKHFRPSMEQTKTQLFRELEKKAMALYQLPIKVYIYRNRKNEMIIEFLGESDKEKTIAVPLDKNFNTVIKRIQNEEEGLFERFSTNLVEEIASYWQRPIVPAAETTANEGKETVEEVKEATKESKEAATEESKEAATEKVAEQKPTEQVAASRATTQEADVLTAEAFIEKISQFPKFKVNETADAFIVVEQAAKEERVLASIDKKVADTFQIENALERKYKLKLEVIPLIEAFAHTAIAKR</sequence>
<dbReference type="RefSeq" id="WP_016183145.1">
    <property type="nucleotide sequence ID" value="NZ_JXKI01000016.1"/>
</dbReference>
<dbReference type="AlphaFoldDB" id="S1NEV3"/>
<evidence type="ECO:0000313" key="2">
    <source>
        <dbReference type="EMBL" id="EOW87557.1"/>
    </source>
</evidence>
<reference evidence="2 3" key="1">
    <citation type="submission" date="2013-03" db="EMBL/GenBank/DDBJ databases">
        <title>The Genome Sequence of Enterococcus columbae ATCC_51263 (PacBio/Illumina hybrid assembly).</title>
        <authorList>
            <consortium name="The Broad Institute Genomics Platform"/>
            <consortium name="The Broad Institute Genome Sequencing Center for Infectious Disease"/>
            <person name="Earl A."/>
            <person name="Russ C."/>
            <person name="Gilmore M."/>
            <person name="Surin D."/>
            <person name="Walker B."/>
            <person name="Young S."/>
            <person name="Zeng Q."/>
            <person name="Gargeya S."/>
            <person name="Fitzgerald M."/>
            <person name="Haas B."/>
            <person name="Abouelleil A."/>
            <person name="Allen A.W."/>
            <person name="Alvarado L."/>
            <person name="Arachchi H.M."/>
            <person name="Berlin A.M."/>
            <person name="Chapman S.B."/>
            <person name="Gainer-Dewar J."/>
            <person name="Goldberg J."/>
            <person name="Griggs A."/>
            <person name="Gujja S."/>
            <person name="Hansen M."/>
            <person name="Howarth C."/>
            <person name="Imamovic A."/>
            <person name="Ireland A."/>
            <person name="Larimer J."/>
            <person name="McCowan C."/>
            <person name="Murphy C."/>
            <person name="Pearson M."/>
            <person name="Poon T.W."/>
            <person name="Priest M."/>
            <person name="Roberts A."/>
            <person name="Saif S."/>
            <person name="Shea T."/>
            <person name="Sisk P."/>
            <person name="Sykes S."/>
            <person name="Wortman J."/>
            <person name="Nusbaum C."/>
            <person name="Birren B."/>
        </authorList>
    </citation>
    <scope>NUCLEOTIDE SEQUENCE [LARGE SCALE GENOMIC DNA]</scope>
    <source>
        <strain evidence="2 3">ATCC 51263</strain>
    </source>
</reference>
<organism evidence="2 3">
    <name type="scientific">Enterococcus columbae DSM 7374 = ATCC 51263</name>
    <dbReference type="NCBI Taxonomy" id="1121865"/>
    <lineage>
        <taxon>Bacteria</taxon>
        <taxon>Bacillati</taxon>
        <taxon>Bacillota</taxon>
        <taxon>Bacilli</taxon>
        <taxon>Lactobacillales</taxon>
        <taxon>Enterococcaceae</taxon>
        <taxon>Enterococcus</taxon>
    </lineage>
</organism>
<keyword evidence="3" id="KW-1185">Reference proteome</keyword>
<dbReference type="Proteomes" id="UP000014113">
    <property type="component" value="Unassembled WGS sequence"/>
</dbReference>
<dbReference type="STRING" id="1121865.OMW_00985"/>
<comment type="caution">
    <text evidence="2">The sequence shown here is derived from an EMBL/GenBank/DDBJ whole genome shotgun (WGS) entry which is preliminary data.</text>
</comment>
<accession>S1NEV3</accession>
<dbReference type="eggNOG" id="ENOG5033ZA5">
    <property type="taxonomic scope" value="Bacteria"/>
</dbReference>
<feature type="compositionally biased region" description="Basic and acidic residues" evidence="1">
    <location>
        <begin position="131"/>
        <end position="154"/>
    </location>
</feature>
<evidence type="ECO:0000256" key="1">
    <source>
        <dbReference type="SAM" id="MobiDB-lite"/>
    </source>
</evidence>
<dbReference type="EMBL" id="ASWJ01000002">
    <property type="protein sequence ID" value="EOW87557.1"/>
    <property type="molecule type" value="Genomic_DNA"/>
</dbReference>
<feature type="region of interest" description="Disordered" evidence="1">
    <location>
        <begin position="131"/>
        <end position="161"/>
    </location>
</feature>